<dbReference type="Proteomes" id="UP000565262">
    <property type="component" value="Unassembled WGS sequence"/>
</dbReference>
<dbReference type="InterPro" id="IPR050638">
    <property type="entry name" value="AA-Vitamin_Transporters"/>
</dbReference>
<reference evidence="8 9" key="1">
    <citation type="submission" date="2020-08" db="EMBL/GenBank/DDBJ databases">
        <title>Oceanospirillum sp. nov. isolated from marine sediment.</title>
        <authorList>
            <person name="Ji X."/>
        </authorList>
    </citation>
    <scope>NUCLEOTIDE SEQUENCE [LARGE SCALE GENOMIC DNA]</scope>
    <source>
        <strain evidence="8 9">D5</strain>
    </source>
</reference>
<dbReference type="EMBL" id="JACJFM010000031">
    <property type="protein sequence ID" value="MBB1488583.1"/>
    <property type="molecule type" value="Genomic_DNA"/>
</dbReference>
<keyword evidence="9" id="KW-1185">Reference proteome</keyword>
<gene>
    <name evidence="8" type="ORF">H4O21_18415</name>
</gene>
<evidence type="ECO:0000256" key="4">
    <source>
        <dbReference type="ARBA" id="ARBA00022989"/>
    </source>
</evidence>
<feature type="transmembrane region" description="Helical" evidence="6">
    <location>
        <begin position="148"/>
        <end position="170"/>
    </location>
</feature>
<keyword evidence="4 6" id="KW-1133">Transmembrane helix</keyword>
<feature type="transmembrane region" description="Helical" evidence="6">
    <location>
        <begin position="268"/>
        <end position="287"/>
    </location>
</feature>
<keyword evidence="5 6" id="KW-0472">Membrane</keyword>
<evidence type="ECO:0000256" key="3">
    <source>
        <dbReference type="ARBA" id="ARBA00022692"/>
    </source>
</evidence>
<comment type="similarity">
    <text evidence="2">Belongs to the EamA transporter family.</text>
</comment>
<feature type="transmembrane region" description="Helical" evidence="6">
    <location>
        <begin position="35"/>
        <end position="52"/>
    </location>
</feature>
<feature type="transmembrane region" description="Helical" evidence="6">
    <location>
        <begin position="182"/>
        <end position="201"/>
    </location>
</feature>
<evidence type="ECO:0000256" key="2">
    <source>
        <dbReference type="ARBA" id="ARBA00007362"/>
    </source>
</evidence>
<proteinExistence type="inferred from homology"/>
<protein>
    <submittedName>
        <fullName evidence="8">DMT family transporter</fullName>
    </submittedName>
</protein>
<evidence type="ECO:0000256" key="6">
    <source>
        <dbReference type="SAM" id="Phobius"/>
    </source>
</evidence>
<name>A0A839IT04_9GAMM</name>
<feature type="transmembrane region" description="Helical" evidence="6">
    <location>
        <begin position="64"/>
        <end position="84"/>
    </location>
</feature>
<feature type="domain" description="EamA" evidence="7">
    <location>
        <begin position="6"/>
        <end position="135"/>
    </location>
</feature>
<comment type="caution">
    <text evidence="8">The sequence shown here is derived from an EMBL/GenBank/DDBJ whole genome shotgun (WGS) entry which is preliminary data.</text>
</comment>
<feature type="domain" description="EamA" evidence="7">
    <location>
        <begin position="154"/>
        <end position="286"/>
    </location>
</feature>
<keyword evidence="3 6" id="KW-0812">Transmembrane</keyword>
<dbReference type="InterPro" id="IPR000620">
    <property type="entry name" value="EamA_dom"/>
</dbReference>
<dbReference type="Pfam" id="PF00892">
    <property type="entry name" value="EamA"/>
    <property type="match status" value="2"/>
</dbReference>
<dbReference type="AlphaFoldDB" id="A0A839IT04"/>
<feature type="transmembrane region" description="Helical" evidence="6">
    <location>
        <begin position="213"/>
        <end position="237"/>
    </location>
</feature>
<evidence type="ECO:0000256" key="1">
    <source>
        <dbReference type="ARBA" id="ARBA00004141"/>
    </source>
</evidence>
<evidence type="ECO:0000256" key="5">
    <source>
        <dbReference type="ARBA" id="ARBA00023136"/>
    </source>
</evidence>
<dbReference type="PANTHER" id="PTHR32322:SF2">
    <property type="entry name" value="EAMA DOMAIN-CONTAINING PROTEIN"/>
    <property type="match status" value="1"/>
</dbReference>
<comment type="subcellular location">
    <subcellularLocation>
        <location evidence="1">Membrane</location>
        <topology evidence="1">Multi-pass membrane protein</topology>
    </subcellularLocation>
</comment>
<feature type="transmembrane region" description="Helical" evidence="6">
    <location>
        <begin position="119"/>
        <end position="136"/>
    </location>
</feature>
<evidence type="ECO:0000313" key="9">
    <source>
        <dbReference type="Proteomes" id="UP000565262"/>
    </source>
</evidence>
<sequence>MFNAGLYLATVLIWGTTWIAIKLQLGDVAVQASIIYRFILAGCAMFLILLISRRLQKLDIQDHLFCVLQGACLFSFNFYCFYTATGYISSGLASVIFSMATVMNVINNRIWFGTRPTQRTLIGSVTGLTGITLLFWPEITAGGFNQDVLFGASLGALGVWLFSSGNMVSVRHQKKGLRPPSTNAWSIFYGVMILGITAIIQGVEFSFSSEPQYLWSLLYLAIPGTVIAFTTYLMLVGRIGADKAAYSTVMFPAVALTVSTFYEGYQWTSLAAAGFALVMLGNVMIFARLPQWLQKDRVASPC</sequence>
<feature type="transmembrane region" description="Helical" evidence="6">
    <location>
        <begin position="244"/>
        <end position="262"/>
    </location>
</feature>
<accession>A0A839IT04</accession>
<evidence type="ECO:0000259" key="7">
    <source>
        <dbReference type="Pfam" id="PF00892"/>
    </source>
</evidence>
<dbReference type="SUPFAM" id="SSF103481">
    <property type="entry name" value="Multidrug resistance efflux transporter EmrE"/>
    <property type="match status" value="2"/>
</dbReference>
<dbReference type="PANTHER" id="PTHR32322">
    <property type="entry name" value="INNER MEMBRANE TRANSPORTER"/>
    <property type="match status" value="1"/>
</dbReference>
<organism evidence="8 9">
    <name type="scientific">Oceanospirillum sediminis</name>
    <dbReference type="NCBI Taxonomy" id="2760088"/>
    <lineage>
        <taxon>Bacteria</taxon>
        <taxon>Pseudomonadati</taxon>
        <taxon>Pseudomonadota</taxon>
        <taxon>Gammaproteobacteria</taxon>
        <taxon>Oceanospirillales</taxon>
        <taxon>Oceanospirillaceae</taxon>
        <taxon>Oceanospirillum</taxon>
    </lineage>
</organism>
<dbReference type="GO" id="GO:0016020">
    <property type="term" value="C:membrane"/>
    <property type="evidence" value="ECO:0007669"/>
    <property type="project" value="UniProtKB-SubCell"/>
</dbReference>
<evidence type="ECO:0000313" key="8">
    <source>
        <dbReference type="EMBL" id="MBB1488583.1"/>
    </source>
</evidence>
<feature type="transmembrane region" description="Helical" evidence="6">
    <location>
        <begin position="90"/>
        <end position="107"/>
    </location>
</feature>
<dbReference type="InterPro" id="IPR037185">
    <property type="entry name" value="EmrE-like"/>
</dbReference>
<dbReference type="RefSeq" id="WP_182810354.1">
    <property type="nucleotide sequence ID" value="NZ_JACJFM010000031.1"/>
</dbReference>